<dbReference type="EMBL" id="BSUM01000001">
    <property type="protein sequence ID" value="GMA31347.1"/>
    <property type="molecule type" value="Genomic_DNA"/>
</dbReference>
<evidence type="ECO:0000256" key="1">
    <source>
        <dbReference type="ARBA" id="ARBA00007592"/>
    </source>
</evidence>
<gene>
    <name evidence="6" type="ORF">GCM10025875_13390</name>
</gene>
<dbReference type="Pfam" id="PF00701">
    <property type="entry name" value="DHDPS"/>
    <property type="match status" value="1"/>
</dbReference>
<dbReference type="PANTHER" id="PTHR12128">
    <property type="entry name" value="DIHYDRODIPICOLINATE SYNTHASE"/>
    <property type="match status" value="1"/>
</dbReference>
<organism evidence="6 7">
    <name type="scientific">Litorihabitans aurantiacus</name>
    <dbReference type="NCBI Taxonomy" id="1930061"/>
    <lineage>
        <taxon>Bacteria</taxon>
        <taxon>Bacillati</taxon>
        <taxon>Actinomycetota</taxon>
        <taxon>Actinomycetes</taxon>
        <taxon>Micrococcales</taxon>
        <taxon>Beutenbergiaceae</taxon>
        <taxon>Litorihabitans</taxon>
    </lineage>
</organism>
<feature type="binding site" evidence="5">
    <location>
        <position position="79"/>
    </location>
    <ligand>
        <name>pyruvate</name>
        <dbReference type="ChEBI" id="CHEBI:15361"/>
    </ligand>
</feature>
<dbReference type="SMART" id="SM01130">
    <property type="entry name" value="DHDPS"/>
    <property type="match status" value="1"/>
</dbReference>
<dbReference type="AlphaFoldDB" id="A0AA37UVU3"/>
<dbReference type="GO" id="GO:0005829">
    <property type="term" value="C:cytosol"/>
    <property type="evidence" value="ECO:0007669"/>
    <property type="project" value="TreeGrafter"/>
</dbReference>
<reference evidence="6" key="1">
    <citation type="journal article" date="2014" name="Int. J. Syst. Evol. Microbiol.">
        <title>Complete genome sequence of Corynebacterium casei LMG S-19264T (=DSM 44701T), isolated from a smear-ripened cheese.</title>
        <authorList>
            <consortium name="US DOE Joint Genome Institute (JGI-PGF)"/>
            <person name="Walter F."/>
            <person name="Albersmeier A."/>
            <person name="Kalinowski J."/>
            <person name="Ruckert C."/>
        </authorList>
    </citation>
    <scope>NUCLEOTIDE SEQUENCE</scope>
    <source>
        <strain evidence="6">NBRC 112290</strain>
    </source>
</reference>
<dbReference type="PANTHER" id="PTHR12128:SF66">
    <property type="entry name" value="4-HYDROXY-2-OXOGLUTARATE ALDOLASE, MITOCHONDRIAL"/>
    <property type="match status" value="1"/>
</dbReference>
<evidence type="ECO:0000256" key="3">
    <source>
        <dbReference type="PIRNR" id="PIRNR001365"/>
    </source>
</evidence>
<protein>
    <submittedName>
        <fullName evidence="6">Dihydrodipicolinate synthase family protein</fullName>
    </submittedName>
</protein>
<evidence type="ECO:0000313" key="6">
    <source>
        <dbReference type="EMBL" id="GMA31347.1"/>
    </source>
</evidence>
<comment type="similarity">
    <text evidence="1 3">Belongs to the DapA family.</text>
</comment>
<keyword evidence="2 3" id="KW-0456">Lyase</keyword>
<dbReference type="Gene3D" id="3.20.20.70">
    <property type="entry name" value="Aldolase class I"/>
    <property type="match status" value="1"/>
</dbReference>
<name>A0AA37UVU3_9MICO</name>
<evidence type="ECO:0000313" key="7">
    <source>
        <dbReference type="Proteomes" id="UP001157161"/>
    </source>
</evidence>
<comment type="caution">
    <text evidence="6">The sequence shown here is derived from an EMBL/GenBank/DDBJ whole genome shotgun (WGS) entry which is preliminary data.</text>
</comment>
<dbReference type="PRINTS" id="PR00146">
    <property type="entry name" value="DHPICSNTHASE"/>
</dbReference>
<evidence type="ECO:0000256" key="2">
    <source>
        <dbReference type="ARBA" id="ARBA00023239"/>
    </source>
</evidence>
<keyword evidence="7" id="KW-1185">Reference proteome</keyword>
<dbReference type="InterPro" id="IPR013785">
    <property type="entry name" value="Aldolase_TIM"/>
</dbReference>
<reference evidence="6" key="2">
    <citation type="submission" date="2023-02" db="EMBL/GenBank/DDBJ databases">
        <authorList>
            <person name="Sun Q."/>
            <person name="Mori K."/>
        </authorList>
    </citation>
    <scope>NUCLEOTIDE SEQUENCE</scope>
    <source>
        <strain evidence="6">NBRC 112290</strain>
    </source>
</reference>
<dbReference type="Proteomes" id="UP001157161">
    <property type="component" value="Unassembled WGS sequence"/>
</dbReference>
<evidence type="ECO:0000256" key="5">
    <source>
        <dbReference type="PIRSR" id="PIRSR001365-2"/>
    </source>
</evidence>
<feature type="active site" description="Schiff-base intermediate with substrate" evidence="4">
    <location>
        <position position="194"/>
    </location>
</feature>
<accession>A0AA37UVU3</accession>
<feature type="active site" description="Proton donor/acceptor" evidence="4">
    <location>
        <position position="166"/>
    </location>
</feature>
<dbReference type="CDD" id="cd00408">
    <property type="entry name" value="DHDPS-like"/>
    <property type="match status" value="1"/>
</dbReference>
<proteinExistence type="inferred from homology"/>
<sequence length="332" mass="34353">MGTAVPAAGCATGAGPMLRSSGGCISRPLTPGRPVDVHRPQRLPLTPLRDDALDERAFIGLIDRLRVAGVDSITALGSTGSYMYLDRAERRRVTQLAVEHAGPVPVMVGIGALRTSVALRYADDAQAAGARALLLAPVTYQALTDAEVYALFETIASAVSVPVVVYDNPGTTHVTFSDDLYASIGGLTNITSIKIPPLPSHGEEAADRVRTIRGVIPGSVTIGISGDASAATGLLAGCDAWYSVIGGTFPAAALSLARAALSGDADDARAQSTRLQPLWDAFARYGSYRVITAAAEHLGLVGPDSLPHPVSGLPAPARAHVAQVVDRLLTHA</sequence>
<dbReference type="GO" id="GO:0008840">
    <property type="term" value="F:4-hydroxy-tetrahydrodipicolinate synthase activity"/>
    <property type="evidence" value="ECO:0007669"/>
    <property type="project" value="TreeGrafter"/>
</dbReference>
<evidence type="ECO:0000256" key="4">
    <source>
        <dbReference type="PIRSR" id="PIRSR001365-1"/>
    </source>
</evidence>
<dbReference type="SUPFAM" id="SSF51569">
    <property type="entry name" value="Aldolase"/>
    <property type="match status" value="1"/>
</dbReference>
<dbReference type="InterPro" id="IPR002220">
    <property type="entry name" value="DapA-like"/>
</dbReference>
<dbReference type="PIRSF" id="PIRSF001365">
    <property type="entry name" value="DHDPS"/>
    <property type="match status" value="1"/>
</dbReference>